<evidence type="ECO:0000313" key="5">
    <source>
        <dbReference type="Proteomes" id="UP000075881"/>
    </source>
</evidence>
<protein>
    <submittedName>
        <fullName evidence="4">Uncharacterized protein</fullName>
    </submittedName>
</protein>
<evidence type="ECO:0000256" key="3">
    <source>
        <dbReference type="SAM" id="SignalP"/>
    </source>
</evidence>
<dbReference type="GO" id="GO:0005615">
    <property type="term" value="C:extracellular space"/>
    <property type="evidence" value="ECO:0007669"/>
    <property type="project" value="TreeGrafter"/>
</dbReference>
<feature type="signal peptide" evidence="3">
    <location>
        <begin position="1"/>
        <end position="26"/>
    </location>
</feature>
<dbReference type="InterPro" id="IPR001611">
    <property type="entry name" value="Leu-rich_rpt"/>
</dbReference>
<reference evidence="5" key="1">
    <citation type="submission" date="2013-03" db="EMBL/GenBank/DDBJ databases">
        <title>The Genome Sequence of Anopheles christyi ACHKN1017.</title>
        <authorList>
            <consortium name="The Broad Institute Genomics Platform"/>
            <person name="Neafsey D.E."/>
            <person name="Besansky N."/>
            <person name="Walker B."/>
            <person name="Young S.K."/>
            <person name="Zeng Q."/>
            <person name="Gargeya S."/>
            <person name="Fitzgerald M."/>
            <person name="Haas B."/>
            <person name="Abouelleil A."/>
            <person name="Allen A.W."/>
            <person name="Alvarado L."/>
            <person name="Arachchi H.M."/>
            <person name="Berlin A.M."/>
            <person name="Chapman S.B."/>
            <person name="Gainer-Dewar J."/>
            <person name="Goldberg J."/>
            <person name="Griggs A."/>
            <person name="Gujja S."/>
            <person name="Hansen M."/>
            <person name="Howarth C."/>
            <person name="Imamovic A."/>
            <person name="Ireland A."/>
            <person name="Larimer J."/>
            <person name="McCowan C."/>
            <person name="Murphy C."/>
            <person name="Pearson M."/>
            <person name="Poon T.W."/>
            <person name="Priest M."/>
            <person name="Roberts A."/>
            <person name="Saif S."/>
            <person name="Shea T."/>
            <person name="Sisk P."/>
            <person name="Sykes S."/>
            <person name="Wortman J."/>
            <person name="Nusbaum C."/>
            <person name="Birren B."/>
        </authorList>
    </citation>
    <scope>NUCLEOTIDE SEQUENCE [LARGE SCALE GENOMIC DNA]</scope>
    <source>
        <strain evidence="5">ACHKN1017</strain>
    </source>
</reference>
<dbReference type="PANTHER" id="PTHR45712:SF22">
    <property type="entry name" value="INSULIN-LIKE GROWTH FACTOR-BINDING PROTEIN COMPLEX ACID LABILE SUBUNIT"/>
    <property type="match status" value="1"/>
</dbReference>
<dbReference type="STRING" id="43041.A0A182K0G4"/>
<dbReference type="InterPro" id="IPR003591">
    <property type="entry name" value="Leu-rich_rpt_typical-subtyp"/>
</dbReference>
<dbReference type="PROSITE" id="PS51450">
    <property type="entry name" value="LRR"/>
    <property type="match status" value="1"/>
</dbReference>
<feature type="chain" id="PRO_5008124861" evidence="3">
    <location>
        <begin position="27"/>
        <end position="790"/>
    </location>
</feature>
<reference evidence="4" key="2">
    <citation type="submission" date="2020-05" db="UniProtKB">
        <authorList>
            <consortium name="EnsemblMetazoa"/>
        </authorList>
    </citation>
    <scope>IDENTIFICATION</scope>
    <source>
        <strain evidence="4">ACHKN1017</strain>
    </source>
</reference>
<dbReference type="Pfam" id="PF00560">
    <property type="entry name" value="LRR_1"/>
    <property type="match status" value="1"/>
</dbReference>
<keyword evidence="3" id="KW-0732">Signal</keyword>
<keyword evidence="5" id="KW-1185">Reference proteome</keyword>
<sequence length="790" mass="88644">MSLIRSIFSSTTAAIFLVQCIRFTVSNELTCRKEFPGACTLKTFPINNDSWIDLLQTITSTGKQKETIIKKCLLAHRISVQSVMELASKLFTDISLQQYHESVLSVTRRLAIASLELLSAPLLAQLTFLPNQHLYTLYLVNTAVRRIPETVANLHNLYFLGIDRSYIRLLDLGLLCSLPKLTTLQLIQNQISLLLPAPEPTCTNSLRELHLDHNHLTALDIAVLAPFAGLQRLLLQLNLMHSFSCTKATSFPWLDILQLGPGNNLTWVAFDLLELPGSLTINLPDNQLQNLPTFRYENMPNLQRIYLDGNRLSTIDLAQFQEHQQLNGLHFSFNRLRSVTVSQDVYLPNLFTIELDENMLETFSLANCSFPQLNYISLRNNRLQFVPADVYMSIVSPSFLLNVQNNPLRCKSVKRYLNLISITTSNPPLLVTIVGKCRTMNYNGSIPLAGNFCDPGLTCRISELNIVATPGGLSSLAHESLETFSSIQIQRLVMGQSKQMGELLINASTFANAVQFNVYREGNIILPSEHTLQELQLQEARNLTTFTARANVHLQHLDISFCAISILPSSMCNLVALKELRLRYCAIKKLNLALLATLTQLEFVQLTGNNITRIDSPQTNTVRANNIQAVDLSYNRLSHLEMSVFGPLQLLNTLNLANNLLTTLAYPSNERMVTRLPHLSVLELSNNRLKSISFAQLHVTGLEYLVLSSNEISTVPAVVGKYPSLLGLDLSNNILESFDFTILQDATNLRTLQLHDNHLHSLILPSEMRLPNLIQLVLSNNRLKSVDLQL</sequence>
<organism evidence="4 5">
    <name type="scientific">Anopheles christyi</name>
    <dbReference type="NCBI Taxonomy" id="43041"/>
    <lineage>
        <taxon>Eukaryota</taxon>
        <taxon>Metazoa</taxon>
        <taxon>Ecdysozoa</taxon>
        <taxon>Arthropoda</taxon>
        <taxon>Hexapoda</taxon>
        <taxon>Insecta</taxon>
        <taxon>Pterygota</taxon>
        <taxon>Neoptera</taxon>
        <taxon>Endopterygota</taxon>
        <taxon>Diptera</taxon>
        <taxon>Nematocera</taxon>
        <taxon>Culicoidea</taxon>
        <taxon>Culicidae</taxon>
        <taxon>Anophelinae</taxon>
        <taxon>Anopheles</taxon>
    </lineage>
</organism>
<accession>A0A182K0G4</accession>
<evidence type="ECO:0000256" key="2">
    <source>
        <dbReference type="ARBA" id="ARBA00022737"/>
    </source>
</evidence>
<dbReference type="EnsemblMetazoa" id="ACHR004246-RA">
    <property type="protein sequence ID" value="ACHR004246-PA"/>
    <property type="gene ID" value="ACHR004246"/>
</dbReference>
<dbReference type="InterPro" id="IPR050333">
    <property type="entry name" value="SLRP"/>
</dbReference>
<keyword evidence="2" id="KW-0677">Repeat</keyword>
<dbReference type="VEuPathDB" id="VectorBase:ACHR004246"/>
<evidence type="ECO:0000313" key="4">
    <source>
        <dbReference type="EnsemblMetazoa" id="ACHR004246-PA"/>
    </source>
</evidence>
<dbReference type="AlphaFoldDB" id="A0A182K0G4"/>
<dbReference type="Gene3D" id="3.80.10.10">
    <property type="entry name" value="Ribonuclease Inhibitor"/>
    <property type="match status" value="4"/>
</dbReference>
<dbReference type="Proteomes" id="UP000075881">
    <property type="component" value="Unassembled WGS sequence"/>
</dbReference>
<dbReference type="SMART" id="SM00369">
    <property type="entry name" value="LRR_TYP"/>
    <property type="match status" value="10"/>
</dbReference>
<evidence type="ECO:0000256" key="1">
    <source>
        <dbReference type="ARBA" id="ARBA00022614"/>
    </source>
</evidence>
<dbReference type="InterPro" id="IPR032675">
    <property type="entry name" value="LRR_dom_sf"/>
</dbReference>
<name>A0A182K0G4_9DIPT</name>
<dbReference type="PANTHER" id="PTHR45712">
    <property type="entry name" value="AGAP008170-PA"/>
    <property type="match status" value="1"/>
</dbReference>
<keyword evidence="1" id="KW-0433">Leucine-rich repeat</keyword>
<dbReference type="SUPFAM" id="SSF52058">
    <property type="entry name" value="L domain-like"/>
    <property type="match status" value="2"/>
</dbReference>
<dbReference type="Pfam" id="PF13855">
    <property type="entry name" value="LRR_8"/>
    <property type="match status" value="1"/>
</dbReference>
<proteinExistence type="predicted"/>